<keyword evidence="4" id="KW-1185">Reference proteome</keyword>
<dbReference type="EMBL" id="SMAF01000002">
    <property type="protein sequence ID" value="TCT00652.1"/>
    <property type="molecule type" value="Genomic_DNA"/>
</dbReference>
<gene>
    <name evidence="3" type="ORF">EDC25_10216</name>
</gene>
<feature type="domain" description="DUF4124" evidence="2">
    <location>
        <begin position="13"/>
        <end position="54"/>
    </location>
</feature>
<feature type="chain" id="PRO_5020874349" evidence="1">
    <location>
        <begin position="21"/>
        <end position="138"/>
    </location>
</feature>
<organism evidence="3 4">
    <name type="scientific">Pseudofulvimonas gallinarii</name>
    <dbReference type="NCBI Taxonomy" id="634155"/>
    <lineage>
        <taxon>Bacteria</taxon>
        <taxon>Pseudomonadati</taxon>
        <taxon>Pseudomonadota</taxon>
        <taxon>Gammaproteobacteria</taxon>
        <taxon>Lysobacterales</taxon>
        <taxon>Rhodanobacteraceae</taxon>
        <taxon>Pseudofulvimonas</taxon>
    </lineage>
</organism>
<dbReference type="InterPro" id="IPR025392">
    <property type="entry name" value="DUF4124"/>
</dbReference>
<keyword evidence="1" id="KW-0732">Signal</keyword>
<accession>A0A4R3LK46</accession>
<sequence>MLYRSLAVLIAIGLCSPVAAQQVYKWVDEDGTVHFTDSPPDEKVKAERVVLRGNVSSTITEVEQRGMSRDEIDLLYTPEQRQNACEQARANRTTLRNMPVVMKDKDGDGTPEELTDDEKAAEIERADAQIALLCVDPD</sequence>
<dbReference type="AlphaFoldDB" id="A0A4R3LK46"/>
<dbReference type="Proteomes" id="UP000294599">
    <property type="component" value="Unassembled WGS sequence"/>
</dbReference>
<name>A0A4R3LK46_9GAMM</name>
<dbReference type="Pfam" id="PF13511">
    <property type="entry name" value="DUF4124"/>
    <property type="match status" value="1"/>
</dbReference>
<comment type="caution">
    <text evidence="3">The sequence shown here is derived from an EMBL/GenBank/DDBJ whole genome shotgun (WGS) entry which is preliminary data.</text>
</comment>
<proteinExistence type="predicted"/>
<feature type="signal peptide" evidence="1">
    <location>
        <begin position="1"/>
        <end position="20"/>
    </location>
</feature>
<evidence type="ECO:0000259" key="2">
    <source>
        <dbReference type="Pfam" id="PF13511"/>
    </source>
</evidence>
<evidence type="ECO:0000313" key="3">
    <source>
        <dbReference type="EMBL" id="TCT00652.1"/>
    </source>
</evidence>
<reference evidence="3 4" key="1">
    <citation type="submission" date="2019-03" db="EMBL/GenBank/DDBJ databases">
        <title>Genomic Encyclopedia of Type Strains, Phase IV (KMG-IV): sequencing the most valuable type-strain genomes for metagenomic binning, comparative biology and taxonomic classification.</title>
        <authorList>
            <person name="Goeker M."/>
        </authorList>
    </citation>
    <scope>NUCLEOTIDE SEQUENCE [LARGE SCALE GENOMIC DNA]</scope>
    <source>
        <strain evidence="3 4">DSM 21944</strain>
    </source>
</reference>
<evidence type="ECO:0000313" key="4">
    <source>
        <dbReference type="Proteomes" id="UP000294599"/>
    </source>
</evidence>
<protein>
    <submittedName>
        <fullName evidence="3">Uncharacterized protein DUF4124</fullName>
    </submittedName>
</protein>
<dbReference type="RefSeq" id="WP_164483899.1">
    <property type="nucleotide sequence ID" value="NZ_JBHLWF010000013.1"/>
</dbReference>
<evidence type="ECO:0000256" key="1">
    <source>
        <dbReference type="SAM" id="SignalP"/>
    </source>
</evidence>